<dbReference type="Pfam" id="PF00696">
    <property type="entry name" value="AA_kinase"/>
    <property type="match status" value="1"/>
</dbReference>
<accession>A0A955I0H7</accession>
<proteinExistence type="predicted"/>
<dbReference type="AlphaFoldDB" id="A0A955I0H7"/>
<feature type="domain" description="Aspartate/glutamate/uridylate kinase" evidence="1">
    <location>
        <begin position="4"/>
        <end position="175"/>
    </location>
</feature>
<sequence length="235" mass="25778">MQDKIILKLGGSLLYDLSLSLNLEFLNKFQAWFKEAKKDYSRIVIIVGGGKLSRHLVGQVRPFMSTENSQHRVGMAITNTNAEILRSLLGEDSIMVPKTLGQALEMVVDDGPKYVVTGGFKEGWSTDMDSVVLAHILGIKKVHKLSNIDHIYTADPSKDPTATIIKDITWEDYFRTFGLTAGNITHRPGQNIPIGVLAARFASQKGISFFVSGGSTIDEQPSLSSVLESGTFVHP</sequence>
<dbReference type="InterPro" id="IPR036393">
    <property type="entry name" value="AceGlu_kinase-like_sf"/>
</dbReference>
<name>A0A955I0H7_9BACT</name>
<evidence type="ECO:0000313" key="3">
    <source>
        <dbReference type="Proteomes" id="UP000741282"/>
    </source>
</evidence>
<protein>
    <recommendedName>
        <fullName evidence="1">Aspartate/glutamate/uridylate kinase domain-containing protein</fullName>
    </recommendedName>
</protein>
<comment type="caution">
    <text evidence="2">The sequence shown here is derived from an EMBL/GenBank/DDBJ whole genome shotgun (WGS) entry which is preliminary data.</text>
</comment>
<reference evidence="2" key="1">
    <citation type="submission" date="2020-04" db="EMBL/GenBank/DDBJ databases">
        <authorList>
            <person name="Zhang T."/>
        </authorList>
    </citation>
    <scope>NUCLEOTIDE SEQUENCE</scope>
    <source>
        <strain evidence="2">HKST-UBA17</strain>
    </source>
</reference>
<dbReference type="Proteomes" id="UP000741282">
    <property type="component" value="Unassembled WGS sequence"/>
</dbReference>
<organism evidence="2 3">
    <name type="scientific">Candidatus Dojkabacteria bacterium</name>
    <dbReference type="NCBI Taxonomy" id="2099670"/>
    <lineage>
        <taxon>Bacteria</taxon>
        <taxon>Candidatus Dojkabacteria</taxon>
    </lineage>
</organism>
<dbReference type="SUPFAM" id="SSF53633">
    <property type="entry name" value="Carbamate kinase-like"/>
    <property type="match status" value="1"/>
</dbReference>
<gene>
    <name evidence="2" type="ORF">KC685_02170</name>
</gene>
<evidence type="ECO:0000313" key="2">
    <source>
        <dbReference type="EMBL" id="MCA9376705.1"/>
    </source>
</evidence>
<evidence type="ECO:0000259" key="1">
    <source>
        <dbReference type="Pfam" id="PF00696"/>
    </source>
</evidence>
<dbReference type="EMBL" id="JAGQLN010000006">
    <property type="protein sequence ID" value="MCA9376705.1"/>
    <property type="molecule type" value="Genomic_DNA"/>
</dbReference>
<dbReference type="Gene3D" id="3.40.1160.10">
    <property type="entry name" value="Acetylglutamate kinase-like"/>
    <property type="match status" value="1"/>
</dbReference>
<dbReference type="InterPro" id="IPR001048">
    <property type="entry name" value="Asp/Glu/Uridylate_kinase"/>
</dbReference>
<reference evidence="2" key="2">
    <citation type="journal article" date="2021" name="Microbiome">
        <title>Successional dynamics and alternative stable states in a saline activated sludge microbial community over 9 years.</title>
        <authorList>
            <person name="Wang Y."/>
            <person name="Ye J."/>
            <person name="Ju F."/>
            <person name="Liu L."/>
            <person name="Boyd J.A."/>
            <person name="Deng Y."/>
            <person name="Parks D.H."/>
            <person name="Jiang X."/>
            <person name="Yin X."/>
            <person name="Woodcroft B.J."/>
            <person name="Tyson G.W."/>
            <person name="Hugenholtz P."/>
            <person name="Polz M.F."/>
            <person name="Zhang T."/>
        </authorList>
    </citation>
    <scope>NUCLEOTIDE SEQUENCE</scope>
    <source>
        <strain evidence="2">HKST-UBA17</strain>
    </source>
</reference>